<evidence type="ECO:0000259" key="5">
    <source>
        <dbReference type="Pfam" id="PF00676"/>
    </source>
</evidence>
<dbReference type="Gene3D" id="3.40.50.970">
    <property type="match status" value="1"/>
</dbReference>
<dbReference type="CDD" id="cd02000">
    <property type="entry name" value="TPP_E1_PDC_ADC_BCADC"/>
    <property type="match status" value="1"/>
</dbReference>
<keyword evidence="2 4" id="KW-0560">Oxidoreductase</keyword>
<organism evidence="6 7">
    <name type="scientific">Columbia Basin potato purple top phytoplasma</name>
    <dbReference type="NCBI Taxonomy" id="307134"/>
    <lineage>
        <taxon>Bacteria</taxon>
        <taxon>Bacillati</taxon>
        <taxon>Mycoplasmatota</taxon>
        <taxon>Mollicutes</taxon>
        <taxon>Acholeplasmatales</taxon>
        <taxon>Acholeplasmataceae</taxon>
        <taxon>Candidatus Phytoplasma</taxon>
        <taxon>16SrVI (Clover proliferation group)</taxon>
    </lineage>
</organism>
<dbReference type="SUPFAM" id="SSF52518">
    <property type="entry name" value="Thiamin diphosphate-binding fold (THDP-binding)"/>
    <property type="match status" value="1"/>
</dbReference>
<keyword evidence="4 6" id="KW-0670">Pyruvate</keyword>
<evidence type="ECO:0000256" key="4">
    <source>
        <dbReference type="RuleBase" id="RU366007"/>
    </source>
</evidence>
<comment type="caution">
    <text evidence="6">The sequence shown here is derived from an EMBL/GenBank/DDBJ whole genome shotgun (WGS) entry which is preliminary data.</text>
</comment>
<comment type="subunit">
    <text evidence="4">Heterodimer of an alpha and a beta chain.</text>
</comment>
<feature type="domain" description="Dehydrogenase E1 component" evidence="5">
    <location>
        <begin position="43"/>
        <end position="323"/>
    </location>
</feature>
<comment type="cofactor">
    <cofactor evidence="1 4">
        <name>thiamine diphosphate</name>
        <dbReference type="ChEBI" id="CHEBI:58937"/>
    </cofactor>
</comment>
<dbReference type="NCBIfam" id="TIGR03181">
    <property type="entry name" value="PDH_E1_alph_x"/>
    <property type="match status" value="1"/>
</dbReference>
<name>A0ABT5L939_9MOLU</name>
<dbReference type="InterPro" id="IPR050771">
    <property type="entry name" value="Alpha-ketoacid_DH_E1_comp"/>
</dbReference>
<evidence type="ECO:0000313" key="7">
    <source>
        <dbReference type="Proteomes" id="UP001221763"/>
    </source>
</evidence>
<dbReference type="InterPro" id="IPR001017">
    <property type="entry name" value="DH_E1"/>
</dbReference>
<dbReference type="InterPro" id="IPR017596">
    <property type="entry name" value="PdhA/BkdA"/>
</dbReference>
<dbReference type="PANTHER" id="PTHR43380">
    <property type="entry name" value="2-OXOISOVALERATE DEHYDROGENASE SUBUNIT ALPHA, MITOCHONDRIAL"/>
    <property type="match status" value="1"/>
</dbReference>
<comment type="function">
    <text evidence="4">The pyruvate dehydrogenase complex catalyzes the overall conversion of pyruvate to acetyl-CoA and CO(2). It contains multiple copies of three enzymatic components: pyruvate dehydrogenase (E1), dihydrolipoamide acetyltransferase (E2) and lipoamide dehydrogenase (E3).</text>
</comment>
<dbReference type="EMBL" id="JANHJP010000001">
    <property type="protein sequence ID" value="MDC9031821.1"/>
    <property type="molecule type" value="Genomic_DNA"/>
</dbReference>
<accession>A0ABT5L939</accession>
<dbReference type="Pfam" id="PF00676">
    <property type="entry name" value="E1_dh"/>
    <property type="match status" value="1"/>
</dbReference>
<evidence type="ECO:0000256" key="3">
    <source>
        <dbReference type="ARBA" id="ARBA00023052"/>
    </source>
</evidence>
<sequence length="366" mass="41988">MEEIFELYNPLKKEKLQILDVEGKVINPDLEPKISKDELMKMYKTMVLCRISDLKAVQYQRQGRMLSYVINRGHEASQVGTASALQNQDWISPYFRDIGLYLYRGISLENIYLYWFGNEKGSKMDPNKRILPVNIIIGSSVTMGSGLALASKIQNKDEVTLATIGDGGTAHDEFYAGLNFASVFKAPLVVVIQNNQYAISTPRQIASNSETLAQKCYAFGIPGMLVDGNDVLAVHTAVKYFTERSRQKKGPGLLEIVTYRMGAHTTNDNTTLYRSKEEEDEWQLKDPIVRFQKYLLNKQILTQDIIEQIDKETEEYVSQVHKNIMSYGTKVEPIEIFEHIYSEMTPELKKQYSEYEEFLKIKNQKK</sequence>
<dbReference type="InterPro" id="IPR029061">
    <property type="entry name" value="THDP-binding"/>
</dbReference>
<protein>
    <recommendedName>
        <fullName evidence="4">Pyruvate dehydrogenase E1 component subunit alpha</fullName>
        <ecNumber evidence="4">1.2.4.1</ecNumber>
    </recommendedName>
</protein>
<keyword evidence="3 4" id="KW-0786">Thiamine pyrophosphate</keyword>
<dbReference type="Proteomes" id="UP001221763">
    <property type="component" value="Unassembled WGS sequence"/>
</dbReference>
<reference evidence="6 7" key="1">
    <citation type="journal article" date="2023" name="Plant">
        <title>Draft Genome Sequence Resource of CBPPT1, a 'Candidatus Phytoplasma trifolii'-Related Strain Associated with Potato Purple Top Disease in the Columbia Basin, U.S.A.</title>
        <authorList>
            <person name="Wei W."/>
            <person name="Shao J."/>
            <person name="Bottner-Parker K.D."/>
            <person name="Zhao Y."/>
        </authorList>
    </citation>
    <scope>NUCLEOTIDE SEQUENCE [LARGE SCALE GENOMIC DNA]</scope>
    <source>
        <strain evidence="6 7">CBPPT1</strain>
    </source>
</reference>
<evidence type="ECO:0000256" key="1">
    <source>
        <dbReference type="ARBA" id="ARBA00001964"/>
    </source>
</evidence>
<keyword evidence="7" id="KW-1185">Reference proteome</keyword>
<proteinExistence type="predicted"/>
<comment type="catalytic activity">
    <reaction evidence="4">
        <text>N(6)-[(R)-lipoyl]-L-lysyl-[protein] + pyruvate + H(+) = N(6)-[(R)-S(8)-acetyldihydrolipoyl]-L-lysyl-[protein] + CO2</text>
        <dbReference type="Rhea" id="RHEA:19189"/>
        <dbReference type="Rhea" id="RHEA-COMP:10474"/>
        <dbReference type="Rhea" id="RHEA-COMP:10478"/>
        <dbReference type="ChEBI" id="CHEBI:15361"/>
        <dbReference type="ChEBI" id="CHEBI:15378"/>
        <dbReference type="ChEBI" id="CHEBI:16526"/>
        <dbReference type="ChEBI" id="CHEBI:83099"/>
        <dbReference type="ChEBI" id="CHEBI:83111"/>
        <dbReference type="EC" id="1.2.4.1"/>
    </reaction>
</comment>
<evidence type="ECO:0000313" key="6">
    <source>
        <dbReference type="EMBL" id="MDC9031821.1"/>
    </source>
</evidence>
<dbReference type="PANTHER" id="PTHR43380:SF1">
    <property type="entry name" value="2-OXOISOVALERATE DEHYDROGENASE SUBUNIT ALPHA, MITOCHONDRIAL"/>
    <property type="match status" value="1"/>
</dbReference>
<gene>
    <name evidence="6" type="ORF">M8044_000040</name>
</gene>
<dbReference type="EC" id="1.2.4.1" evidence="4"/>
<dbReference type="RefSeq" id="WP_273585058.1">
    <property type="nucleotide sequence ID" value="NZ_JANHJP010000001.1"/>
</dbReference>
<evidence type="ECO:0000256" key="2">
    <source>
        <dbReference type="ARBA" id="ARBA00023002"/>
    </source>
</evidence>